<dbReference type="Proteomes" id="UP001221757">
    <property type="component" value="Unassembled WGS sequence"/>
</dbReference>
<organism evidence="1 2">
    <name type="scientific">Mycena rosella</name>
    <name type="common">Pink bonnet</name>
    <name type="synonym">Agaricus rosellus</name>
    <dbReference type="NCBI Taxonomy" id="1033263"/>
    <lineage>
        <taxon>Eukaryota</taxon>
        <taxon>Fungi</taxon>
        <taxon>Dikarya</taxon>
        <taxon>Basidiomycota</taxon>
        <taxon>Agaricomycotina</taxon>
        <taxon>Agaricomycetes</taxon>
        <taxon>Agaricomycetidae</taxon>
        <taxon>Agaricales</taxon>
        <taxon>Marasmiineae</taxon>
        <taxon>Mycenaceae</taxon>
        <taxon>Mycena</taxon>
    </lineage>
</organism>
<gene>
    <name evidence="1" type="ORF">B0H17DRAFT_1067717</name>
</gene>
<protein>
    <submittedName>
        <fullName evidence="1">Uncharacterized protein</fullName>
    </submittedName>
</protein>
<accession>A0AAD7DDS7</accession>
<reference evidence="1" key="1">
    <citation type="submission" date="2023-03" db="EMBL/GenBank/DDBJ databases">
        <title>Massive genome expansion in bonnet fungi (Mycena s.s.) driven by repeated elements and novel gene families across ecological guilds.</title>
        <authorList>
            <consortium name="Lawrence Berkeley National Laboratory"/>
            <person name="Harder C.B."/>
            <person name="Miyauchi S."/>
            <person name="Viragh M."/>
            <person name="Kuo A."/>
            <person name="Thoen E."/>
            <person name="Andreopoulos B."/>
            <person name="Lu D."/>
            <person name="Skrede I."/>
            <person name="Drula E."/>
            <person name="Henrissat B."/>
            <person name="Morin E."/>
            <person name="Kohler A."/>
            <person name="Barry K."/>
            <person name="LaButti K."/>
            <person name="Morin E."/>
            <person name="Salamov A."/>
            <person name="Lipzen A."/>
            <person name="Mereny Z."/>
            <person name="Hegedus B."/>
            <person name="Baldrian P."/>
            <person name="Stursova M."/>
            <person name="Weitz H."/>
            <person name="Taylor A."/>
            <person name="Grigoriev I.V."/>
            <person name="Nagy L.G."/>
            <person name="Martin F."/>
            <person name="Kauserud H."/>
        </authorList>
    </citation>
    <scope>NUCLEOTIDE SEQUENCE</scope>
    <source>
        <strain evidence="1">CBHHK067</strain>
    </source>
</reference>
<keyword evidence="2" id="KW-1185">Reference proteome</keyword>
<dbReference type="Gene3D" id="3.80.10.10">
    <property type="entry name" value="Ribonuclease Inhibitor"/>
    <property type="match status" value="1"/>
</dbReference>
<dbReference type="EMBL" id="JARKIE010000076">
    <property type="protein sequence ID" value="KAJ7688861.1"/>
    <property type="molecule type" value="Genomic_DNA"/>
</dbReference>
<dbReference type="InterPro" id="IPR032675">
    <property type="entry name" value="LRR_dom_sf"/>
</dbReference>
<sequence>MWMSPPSPEALSALTLPRLRMLLLPTYSSSDALLDFVARSGCALTTLMIVIVSWSTADIEPALRGCFSALPALYTLDIGAGAHTPALLARLAPFATALPNLSRLYIRDCVATDVDFAQLEAVCDARAPMLTHVELALNDDPFTGGVLFRSDALWIRLGAKSFRFRVRWERCNCISRDRTTRNSTSMIVNFMLTDLPPPLGCFTTEGRDPFSCTSPLHTHT</sequence>
<dbReference type="AlphaFoldDB" id="A0AAD7DDS7"/>
<proteinExistence type="predicted"/>
<evidence type="ECO:0000313" key="1">
    <source>
        <dbReference type="EMBL" id="KAJ7688861.1"/>
    </source>
</evidence>
<evidence type="ECO:0000313" key="2">
    <source>
        <dbReference type="Proteomes" id="UP001221757"/>
    </source>
</evidence>
<name>A0AAD7DDS7_MYCRO</name>
<comment type="caution">
    <text evidence="1">The sequence shown here is derived from an EMBL/GenBank/DDBJ whole genome shotgun (WGS) entry which is preliminary data.</text>
</comment>
<dbReference type="SUPFAM" id="SSF52047">
    <property type="entry name" value="RNI-like"/>
    <property type="match status" value="1"/>
</dbReference>